<protein>
    <submittedName>
        <fullName evidence="4">Tuberous sclerosis 2-like protein</fullName>
    </submittedName>
</protein>
<dbReference type="STRING" id="177199.A0A420YDJ8"/>
<dbReference type="SUPFAM" id="SSF48371">
    <property type="entry name" value="ARM repeat"/>
    <property type="match status" value="1"/>
</dbReference>
<keyword evidence="5" id="KW-1185">Reference proteome</keyword>
<dbReference type="Gene3D" id="3.40.50.11210">
    <property type="entry name" value="Rap/Ran-GAP"/>
    <property type="match status" value="1"/>
</dbReference>
<dbReference type="PROSITE" id="PS50085">
    <property type="entry name" value="RAPGAP"/>
    <property type="match status" value="1"/>
</dbReference>
<dbReference type="InterPro" id="IPR027107">
    <property type="entry name" value="Tuberin/Ral-act_asu"/>
</dbReference>
<dbReference type="InterPro" id="IPR018515">
    <property type="entry name" value="Tuberin-type_domain"/>
</dbReference>
<dbReference type="InterPro" id="IPR024584">
    <property type="entry name" value="Tuberin_N"/>
</dbReference>
<dbReference type="InterPro" id="IPR035974">
    <property type="entry name" value="Rap/Ran-GAP_sf"/>
</dbReference>
<dbReference type="PANTHER" id="PTHR10063:SF0">
    <property type="entry name" value="TUBERIN"/>
    <property type="match status" value="1"/>
</dbReference>
<name>A0A420YDJ8_9PEZI</name>
<proteinExistence type="predicted"/>
<dbReference type="InterPro" id="IPR016024">
    <property type="entry name" value="ARM-type_fold"/>
</dbReference>
<dbReference type="FunFam" id="3.40.50.11210:FF:000007">
    <property type="entry name" value="Tuberous sclerosis 2"/>
    <property type="match status" value="1"/>
</dbReference>
<sequence length="1628" mass="179794">MPTSPGEEAFPVENKSGIGGLAGVFRGLTGSKLVRPSPTTSTSGEAAIGEARRLPDNQVEAFRKLKDGTINERVAAANSLRFAVIDYPLTPILEIWEAGKDLINQSQPKAAREAGWQLLTACAKHQYSTDLERMGYFLTLSGPAHPDDFHLQLAAVEDLAAGGRELSGFEYDIFPLLTRWLREVYATVKARRRQASISRSKSGAGKGKMPVSGEDKNFAQLFAFLQKVIKFNFRVASDEDAGRLLDELCNICENTSVEEDIRACIQVIDSIVTFGTIPGNRLKPCINVLSSILSVVEELQKEAWHTVSNICKSHHGQSVVRIAIETLKSYSSTEPDRESIRLVRGALLILQKLLAKTNEKGYPTVSFNLLIEGLKNVAVVKSSKIALDVLKLLNALLEDTDGAIHEAIAEEDWSDLFWVATQCAHHANKTQPLSRLSDQESDHDSVAYQLRQLIGRVEALIKIHTTELLQRDECLHFLASMHQVLPNNTVSLLLGHYMEGRLCYPSEPGWRENVELVVEGVFHDRSLHTATRIRALAVIKDLYKVVELNLAVANTTGEGPSEQKDAEEDGSVDAEFDEKAFLFDLVKRILSYIEDEGDVVVLSDLVAFLVHVGETADMSLFNHIMDRLKRVVADQRAKGPTALPPLSATSSPVASAPALPDQNMVAGESLTNVVTRGYVHMFMHAMNWDVVKTQAVFAELIHVARSKDIESDARLTAMKLLFRLRATWDHRMYLTSNTESNLLAASLYRTEASLARRLAEEAAQPSRAARAEHASTTRIARGKSFTQDRALPTRAVSGGGASAASTGQTSTQKALRLWSLPDPAALPQEPSEAVSMYLFSVAEDVPESEPGPGRQTTALHVAAWLEALVTILQQGCDWEVYSFILVHLPAQLSNHSVFEDSASIVAIQELRKQLCELVRSSSYQEPPISSGLRRSDVANCLFQSITTLVSYHPYFRKSDEDDIVQALRIGLSDKTAKTCIHALSVCCHEIPMSVSASLIPILTKMSQVITQPFVAMHILEFLACLSRLHSLYSNFQTEEYRVVFAIAFRYLQSVRDKKRSAALRHANPFGDQQAWALGTASTSTNTHHDHNAADDLPQYVYAIAYHVVTFWYLSLRPSDRITEIGWILERLFKDVDGMVTDEEAIITKDFMQHIAFGNKGDSVEDPLFRAEFYGDIEVKRWIIGDSIVTVKQAKHSPWAEVTRRFPAGISSFVVRENLLPALAHEENIGGNVDITLPPHLLNNLIAPGPHALDSHTRPIPLPDEDAVSRSIRVFDLNSTVDGHKVGVIYIGENQTDEVEILANTSGSPEYNEFLRGLGILVTLKGASFNTQGLDRNDDRDGQYTYCWRDRVTEIVFHITTLMPTDLEHYPRSDLKKRHIGNDFVNIIFNDSGHPFNFNTFPSDFNYVYIVITPNPRRSWMGSRTAADKRKRSMEDNGALPPAMMPFFTVQVMSKPGFPEISPAAEPKTVSLKALPTFVRLIALNASVFSHVWANRGGEHVGSWRARLRAIRTLRERYSPKDELAPSPPASSKGGGGGSSLGVAQGSAPAQAGSEGSRPVSGVRDSLNSLRRSSVATFFTSGSAATDQTTSHRGSILSTTTADNTEVIPYYATNPVDAIIEANDFSKWT</sequence>
<dbReference type="Pfam" id="PF03542">
    <property type="entry name" value="Tuberin"/>
    <property type="match status" value="1"/>
</dbReference>
<comment type="caution">
    <text evidence="4">The sequence shown here is derived from an EMBL/GenBank/DDBJ whole genome shotgun (WGS) entry which is preliminary data.</text>
</comment>
<dbReference type="Pfam" id="PF11864">
    <property type="entry name" value="DUF3384"/>
    <property type="match status" value="1"/>
</dbReference>
<evidence type="ECO:0000313" key="4">
    <source>
        <dbReference type="EMBL" id="RKU45999.1"/>
    </source>
</evidence>
<gene>
    <name evidence="4" type="primary">TSC2</name>
    <name evidence="4" type="ORF">DL546_007619</name>
</gene>
<accession>A0A420YDJ8</accession>
<dbReference type="Proteomes" id="UP000275385">
    <property type="component" value="Unassembled WGS sequence"/>
</dbReference>
<evidence type="ECO:0000259" key="3">
    <source>
        <dbReference type="PROSITE" id="PS50085"/>
    </source>
</evidence>
<evidence type="ECO:0000256" key="2">
    <source>
        <dbReference type="SAM" id="MobiDB-lite"/>
    </source>
</evidence>
<dbReference type="GO" id="GO:0033596">
    <property type="term" value="C:TSC1-TSC2 complex"/>
    <property type="evidence" value="ECO:0007669"/>
    <property type="project" value="TreeGrafter"/>
</dbReference>
<dbReference type="EMBL" id="QVQW01000017">
    <property type="protein sequence ID" value="RKU45999.1"/>
    <property type="molecule type" value="Genomic_DNA"/>
</dbReference>
<feature type="region of interest" description="Disordered" evidence="2">
    <location>
        <begin position="1518"/>
        <end position="1563"/>
    </location>
</feature>
<feature type="region of interest" description="Disordered" evidence="2">
    <location>
        <begin position="762"/>
        <end position="783"/>
    </location>
</feature>
<dbReference type="OrthoDB" id="19311at2759"/>
<dbReference type="GO" id="GO:0005096">
    <property type="term" value="F:GTPase activator activity"/>
    <property type="evidence" value="ECO:0007669"/>
    <property type="project" value="UniProtKB-KW"/>
</dbReference>
<dbReference type="GO" id="GO:0005634">
    <property type="term" value="C:nucleus"/>
    <property type="evidence" value="ECO:0007669"/>
    <property type="project" value="InterPro"/>
</dbReference>
<dbReference type="SUPFAM" id="SSF111347">
    <property type="entry name" value="Rap/Ran-GAP"/>
    <property type="match status" value="1"/>
</dbReference>
<feature type="domain" description="Rap-GAP" evidence="3">
    <location>
        <begin position="1271"/>
        <end position="1513"/>
    </location>
</feature>
<evidence type="ECO:0000256" key="1">
    <source>
        <dbReference type="ARBA" id="ARBA00022468"/>
    </source>
</evidence>
<dbReference type="GO" id="GO:0032007">
    <property type="term" value="P:negative regulation of TOR signaling"/>
    <property type="evidence" value="ECO:0007669"/>
    <property type="project" value="TreeGrafter"/>
</dbReference>
<dbReference type="GO" id="GO:0051056">
    <property type="term" value="P:regulation of small GTPase mediated signal transduction"/>
    <property type="evidence" value="ECO:0007669"/>
    <property type="project" value="InterPro"/>
</dbReference>
<evidence type="ECO:0000313" key="5">
    <source>
        <dbReference type="Proteomes" id="UP000275385"/>
    </source>
</evidence>
<dbReference type="InterPro" id="IPR000331">
    <property type="entry name" value="Rap/Ran_GAP_dom"/>
</dbReference>
<dbReference type="PANTHER" id="PTHR10063">
    <property type="entry name" value="TUBERIN"/>
    <property type="match status" value="1"/>
</dbReference>
<keyword evidence="1" id="KW-0343">GTPase activation</keyword>
<organism evidence="4 5">
    <name type="scientific">Coniochaeta pulveracea</name>
    <dbReference type="NCBI Taxonomy" id="177199"/>
    <lineage>
        <taxon>Eukaryota</taxon>
        <taxon>Fungi</taxon>
        <taxon>Dikarya</taxon>
        <taxon>Ascomycota</taxon>
        <taxon>Pezizomycotina</taxon>
        <taxon>Sordariomycetes</taxon>
        <taxon>Sordariomycetidae</taxon>
        <taxon>Coniochaetales</taxon>
        <taxon>Coniochaetaceae</taxon>
        <taxon>Coniochaeta</taxon>
    </lineage>
</organism>
<dbReference type="Pfam" id="PF02145">
    <property type="entry name" value="Rap_GAP"/>
    <property type="match status" value="1"/>
</dbReference>
<reference evidence="4 5" key="1">
    <citation type="submission" date="2018-08" db="EMBL/GenBank/DDBJ databases">
        <title>Draft genome of the lignicolous fungus Coniochaeta pulveracea.</title>
        <authorList>
            <person name="Borstlap C.J."/>
            <person name="De Witt R.N."/>
            <person name="Botha A."/>
            <person name="Volschenk H."/>
        </authorList>
    </citation>
    <scope>NUCLEOTIDE SEQUENCE [LARGE SCALE GENOMIC DNA]</scope>
    <source>
        <strain evidence="4 5">CAB683</strain>
    </source>
</reference>